<keyword evidence="4" id="KW-1185">Reference proteome</keyword>
<evidence type="ECO:0008006" key="5">
    <source>
        <dbReference type="Google" id="ProtNLM"/>
    </source>
</evidence>
<sequence length="96" mass="10279">MKVLRGAAVLVLLMGPAVAVAQEAPHVNLVPEIQHKSPEEKAQDAIREKAYRESLRKIPDAKAPNDPWGDVRSNEAASAKPKTATTKSKKSGQAAN</sequence>
<feature type="signal peptide" evidence="2">
    <location>
        <begin position="1"/>
        <end position="21"/>
    </location>
</feature>
<name>A0ABV6ETI2_9BRAD</name>
<feature type="region of interest" description="Disordered" evidence="1">
    <location>
        <begin position="31"/>
        <end position="96"/>
    </location>
</feature>
<gene>
    <name evidence="3" type="ORF">ACFFJ6_13740</name>
</gene>
<evidence type="ECO:0000313" key="4">
    <source>
        <dbReference type="Proteomes" id="UP001589775"/>
    </source>
</evidence>
<evidence type="ECO:0000256" key="1">
    <source>
        <dbReference type="SAM" id="MobiDB-lite"/>
    </source>
</evidence>
<organism evidence="3 4">
    <name type="scientific">Rhodopseudomonas telluris</name>
    <dbReference type="NCBI Taxonomy" id="644215"/>
    <lineage>
        <taxon>Bacteria</taxon>
        <taxon>Pseudomonadati</taxon>
        <taxon>Pseudomonadota</taxon>
        <taxon>Alphaproteobacteria</taxon>
        <taxon>Hyphomicrobiales</taxon>
        <taxon>Nitrobacteraceae</taxon>
        <taxon>Rhodopseudomonas</taxon>
    </lineage>
</organism>
<evidence type="ECO:0000313" key="3">
    <source>
        <dbReference type="EMBL" id="MFC0241543.1"/>
    </source>
</evidence>
<proteinExistence type="predicted"/>
<keyword evidence="2" id="KW-0732">Signal</keyword>
<reference evidence="3 4" key="1">
    <citation type="submission" date="2024-09" db="EMBL/GenBank/DDBJ databases">
        <authorList>
            <person name="Sun Q."/>
            <person name="Mori K."/>
        </authorList>
    </citation>
    <scope>NUCLEOTIDE SEQUENCE [LARGE SCALE GENOMIC DNA]</scope>
    <source>
        <strain evidence="3 4">KCTC 23279</strain>
    </source>
</reference>
<comment type="caution">
    <text evidence="3">The sequence shown here is derived from an EMBL/GenBank/DDBJ whole genome shotgun (WGS) entry which is preliminary data.</text>
</comment>
<dbReference type="RefSeq" id="WP_378388579.1">
    <property type="nucleotide sequence ID" value="NZ_JBHLWM010000005.1"/>
</dbReference>
<accession>A0ABV6ETI2</accession>
<protein>
    <recommendedName>
        <fullName evidence="5">DUF4148 domain-containing protein</fullName>
    </recommendedName>
</protein>
<dbReference type="Proteomes" id="UP001589775">
    <property type="component" value="Unassembled WGS sequence"/>
</dbReference>
<feature type="compositionally biased region" description="Basic and acidic residues" evidence="1">
    <location>
        <begin position="33"/>
        <end position="60"/>
    </location>
</feature>
<dbReference type="EMBL" id="JBHLWM010000005">
    <property type="protein sequence ID" value="MFC0241543.1"/>
    <property type="molecule type" value="Genomic_DNA"/>
</dbReference>
<feature type="chain" id="PRO_5045887402" description="DUF4148 domain-containing protein" evidence="2">
    <location>
        <begin position="22"/>
        <end position="96"/>
    </location>
</feature>
<evidence type="ECO:0000256" key="2">
    <source>
        <dbReference type="SAM" id="SignalP"/>
    </source>
</evidence>
<feature type="compositionally biased region" description="Low complexity" evidence="1">
    <location>
        <begin position="76"/>
        <end position="96"/>
    </location>
</feature>